<evidence type="ECO:0000313" key="3">
    <source>
        <dbReference type="Proteomes" id="UP000281553"/>
    </source>
</evidence>
<keyword evidence="3" id="KW-1185">Reference proteome</keyword>
<evidence type="ECO:0000313" key="2">
    <source>
        <dbReference type="EMBL" id="VDN29945.1"/>
    </source>
</evidence>
<dbReference type="Proteomes" id="UP000281553">
    <property type="component" value="Unassembled WGS sequence"/>
</dbReference>
<organism evidence="2 3">
    <name type="scientific">Dibothriocephalus latus</name>
    <name type="common">Fish tapeworm</name>
    <name type="synonym">Diphyllobothrium latum</name>
    <dbReference type="NCBI Taxonomy" id="60516"/>
    <lineage>
        <taxon>Eukaryota</taxon>
        <taxon>Metazoa</taxon>
        <taxon>Spiralia</taxon>
        <taxon>Lophotrochozoa</taxon>
        <taxon>Platyhelminthes</taxon>
        <taxon>Cestoda</taxon>
        <taxon>Eucestoda</taxon>
        <taxon>Diphyllobothriidea</taxon>
        <taxon>Diphyllobothriidae</taxon>
        <taxon>Dibothriocephalus</taxon>
    </lineage>
</organism>
<accession>A0A3P7MK20</accession>
<evidence type="ECO:0000256" key="1">
    <source>
        <dbReference type="SAM" id="MobiDB-lite"/>
    </source>
</evidence>
<feature type="region of interest" description="Disordered" evidence="1">
    <location>
        <begin position="55"/>
        <end position="100"/>
    </location>
</feature>
<sequence length="100" mass="11024">MLPFTEHMSTLLACLSKLDFPSFPAQKGFFPSHDGVLSSAESAQPWKRDVARQETVQGAGGWCQEDAPMDLSVRKQGKDGSDLPTSWPYEAKPRPNGLME</sequence>
<dbReference type="EMBL" id="UYRU01079276">
    <property type="protein sequence ID" value="VDN29945.1"/>
    <property type="molecule type" value="Genomic_DNA"/>
</dbReference>
<feature type="compositionally biased region" description="Basic and acidic residues" evidence="1">
    <location>
        <begin position="72"/>
        <end position="81"/>
    </location>
</feature>
<protein>
    <submittedName>
        <fullName evidence="2">Uncharacterized protein</fullName>
    </submittedName>
</protein>
<gene>
    <name evidence="2" type="ORF">DILT_LOCUS15450</name>
</gene>
<dbReference type="AlphaFoldDB" id="A0A3P7MK20"/>
<reference evidence="2 3" key="1">
    <citation type="submission" date="2018-11" db="EMBL/GenBank/DDBJ databases">
        <authorList>
            <consortium name="Pathogen Informatics"/>
        </authorList>
    </citation>
    <scope>NUCLEOTIDE SEQUENCE [LARGE SCALE GENOMIC DNA]</scope>
</reference>
<name>A0A3P7MK20_DIBLA</name>
<proteinExistence type="predicted"/>